<accession>A0ACB6V805</accession>
<keyword evidence="2" id="KW-1185">Reference proteome</keyword>
<protein>
    <submittedName>
        <fullName evidence="1">Uncharacterized protein</fullName>
    </submittedName>
</protein>
<evidence type="ECO:0000313" key="2">
    <source>
        <dbReference type="Proteomes" id="UP000744676"/>
    </source>
</evidence>
<gene>
    <name evidence="1" type="ORF">D0Z00_001017</name>
</gene>
<dbReference type="EMBL" id="QVQA01000015">
    <property type="protein sequence ID" value="KAF5101017.1"/>
    <property type="molecule type" value="Genomic_DNA"/>
</dbReference>
<sequence length="516" mass="55758">MTATTHYATAVGAQHAGATYTDSESDGDGEGLIYQAYESDPRDGYLYPFLNNFPTSRRGSSGDNDYDDGSETTILSLRGEAIEITKRELAQLPDSIIIGLSNSIVMPENDEADYQAQEYYETRAGTGAGATAAAAASTPDFGANPLMVVDYSPACLRYILKFYREAAAAAASSSSLLRSLPAPAIAFDQKVSPSLLPPPSVFILREEIEYYCIPTRPNLPPETLNYIKHECGLLLLQTDGVFSGFRDCDDDKEAMATVSAAAVLEDARVRAVLMRNGVGANTVWGVREMEPGRTMISSLLLVRLEEENGDDNGSGYRNEGNPGVIAGSASSLNLAATGAAAETVTTEAAVVAPADQPVANDSKSSVTISNVSNSISGGSTSRFDTKAQETATLLADDDEIPTKDTQKDDDSDNDDKNNNDSMSHTSHLSNNGDHDRHDHIRDSNYADAEEEDEEEYDDDVESVAFLPLVAATDLTEFRRKPARRCWWSKFTVEDVDGYGDVTLHVRKVWVLEVCSI</sequence>
<reference evidence="1 2" key="1">
    <citation type="journal article" date="2020" name="Front. Microbiol.">
        <title>Phenotypic and Genetic Characterization of the Cheese Ripening Yeast Geotrichum candidum.</title>
        <authorList>
            <person name="Perkins V."/>
            <person name="Vignola S."/>
            <person name="Lessard M.H."/>
            <person name="Plante P.L."/>
            <person name="Corbeil J."/>
            <person name="Dugat-Bony E."/>
            <person name="Frenette M."/>
            <person name="Labrie S."/>
        </authorList>
    </citation>
    <scope>NUCLEOTIDE SEQUENCE [LARGE SCALE GENOMIC DNA]</scope>
    <source>
        <strain evidence="1 2">LMA-1147</strain>
    </source>
</reference>
<organism evidence="1 2">
    <name type="scientific">Geotrichum galactomycetum</name>
    <dbReference type="NCBI Taxonomy" id="27317"/>
    <lineage>
        <taxon>Eukaryota</taxon>
        <taxon>Fungi</taxon>
        <taxon>Dikarya</taxon>
        <taxon>Ascomycota</taxon>
        <taxon>Saccharomycotina</taxon>
        <taxon>Dipodascomycetes</taxon>
        <taxon>Dipodascales</taxon>
        <taxon>Dipodascaceae</taxon>
        <taxon>Geotrichum</taxon>
    </lineage>
</organism>
<dbReference type="Proteomes" id="UP000744676">
    <property type="component" value="Unassembled WGS sequence"/>
</dbReference>
<name>A0ACB6V805_9ASCO</name>
<comment type="caution">
    <text evidence="1">The sequence shown here is derived from an EMBL/GenBank/DDBJ whole genome shotgun (WGS) entry which is preliminary data.</text>
</comment>
<evidence type="ECO:0000313" key="1">
    <source>
        <dbReference type="EMBL" id="KAF5101017.1"/>
    </source>
</evidence>
<proteinExistence type="predicted"/>